<dbReference type="InterPro" id="IPR029033">
    <property type="entry name" value="His_PPase_superfam"/>
</dbReference>
<dbReference type="EMBL" id="SLVM01000005">
    <property type="protein sequence ID" value="TCM86154.1"/>
    <property type="molecule type" value="Genomic_DNA"/>
</dbReference>
<dbReference type="InterPro" id="IPR013078">
    <property type="entry name" value="His_Pase_superF_clade-1"/>
</dbReference>
<sequence>MGLILLRHTAPDVAPGTCYGRLDLPPGPRFADEAAGVLANLPPVSRVLTSPLIRCRALAEHVGAARGLPVEVAPDLIEIDFGAWEGLAWDAVPRAELDAWAADFWHARPHGGESVAMFTARVAEALAGLGAARDWLAVTHAGLMRAALHLLGRDETWASRFAHGAVLRLSPGELAALAAGGAGTRPGKNA</sequence>
<reference evidence="1 2" key="1">
    <citation type="submission" date="2019-03" db="EMBL/GenBank/DDBJ databases">
        <title>Genomic Encyclopedia of Type Strains, Phase IV (KMG-IV): sequencing the most valuable type-strain genomes for metagenomic binning, comparative biology and taxonomic classification.</title>
        <authorList>
            <person name="Goeker M."/>
        </authorList>
    </citation>
    <scope>NUCLEOTIDE SEQUENCE [LARGE SCALE GENOMIC DNA]</scope>
    <source>
        <strain evidence="1 2">DSM 21153</strain>
    </source>
</reference>
<comment type="caution">
    <text evidence="1">The sequence shown here is derived from an EMBL/GenBank/DDBJ whole genome shotgun (WGS) entry which is preliminary data.</text>
</comment>
<dbReference type="AlphaFoldDB" id="A0A4V2R4X4"/>
<evidence type="ECO:0000313" key="2">
    <source>
        <dbReference type="Proteomes" id="UP000295277"/>
    </source>
</evidence>
<dbReference type="SUPFAM" id="SSF53254">
    <property type="entry name" value="Phosphoglycerate mutase-like"/>
    <property type="match status" value="1"/>
</dbReference>
<proteinExistence type="predicted"/>
<dbReference type="Proteomes" id="UP000295277">
    <property type="component" value="Unassembled WGS sequence"/>
</dbReference>
<organism evidence="1 2">
    <name type="scientific">Rhodovulum steppense</name>
    <dbReference type="NCBI Taxonomy" id="540251"/>
    <lineage>
        <taxon>Bacteria</taxon>
        <taxon>Pseudomonadati</taxon>
        <taxon>Pseudomonadota</taxon>
        <taxon>Alphaproteobacteria</taxon>
        <taxon>Rhodobacterales</taxon>
        <taxon>Paracoccaceae</taxon>
        <taxon>Rhodovulum</taxon>
    </lineage>
</organism>
<protein>
    <submittedName>
        <fullName evidence="1">Alpha-ribazole phosphatase</fullName>
    </submittedName>
</protein>
<dbReference type="SMART" id="SM00855">
    <property type="entry name" value="PGAM"/>
    <property type="match status" value="1"/>
</dbReference>
<gene>
    <name evidence="1" type="ORF">EV216_105119</name>
</gene>
<dbReference type="RefSeq" id="WP_132693949.1">
    <property type="nucleotide sequence ID" value="NZ_SLVM01000005.1"/>
</dbReference>
<dbReference type="Gene3D" id="3.40.50.1240">
    <property type="entry name" value="Phosphoglycerate mutase-like"/>
    <property type="match status" value="1"/>
</dbReference>
<keyword evidence="2" id="KW-1185">Reference proteome</keyword>
<dbReference type="Pfam" id="PF00300">
    <property type="entry name" value="His_Phos_1"/>
    <property type="match status" value="1"/>
</dbReference>
<evidence type="ECO:0000313" key="1">
    <source>
        <dbReference type="EMBL" id="TCM86154.1"/>
    </source>
</evidence>
<dbReference type="CDD" id="cd07067">
    <property type="entry name" value="HP_PGM_like"/>
    <property type="match status" value="1"/>
</dbReference>
<dbReference type="OrthoDB" id="9781415at2"/>
<accession>A0A4V2R4X4</accession>
<name>A0A4V2R4X4_9RHOB</name>